<evidence type="ECO:0000256" key="1">
    <source>
        <dbReference type="ARBA" id="ARBA00012417"/>
    </source>
</evidence>
<dbReference type="OrthoDB" id="2414538at2759"/>
<dbReference type="GO" id="GO:0006297">
    <property type="term" value="P:nucleotide-excision repair, DNA gap filling"/>
    <property type="evidence" value="ECO:0007669"/>
    <property type="project" value="TreeGrafter"/>
</dbReference>
<protein>
    <recommendedName>
        <fullName evidence="6">DNA polymerase delta catalytic subunit</fullName>
        <ecNumber evidence="1">2.7.7.7</ecNumber>
    </recommendedName>
</protein>
<dbReference type="Gene3D" id="3.30.420.10">
    <property type="entry name" value="Ribonuclease H-like superfamily/Ribonuclease H"/>
    <property type="match status" value="2"/>
</dbReference>
<feature type="non-terminal residue" evidence="11">
    <location>
        <position position="223"/>
    </location>
</feature>
<dbReference type="PANTHER" id="PTHR10322">
    <property type="entry name" value="DNA POLYMERASE CATALYTIC SUBUNIT"/>
    <property type="match status" value="1"/>
</dbReference>
<feature type="region of interest" description="Disordered" evidence="8">
    <location>
        <begin position="195"/>
        <end position="223"/>
    </location>
</feature>
<dbReference type="SUPFAM" id="SSF53098">
    <property type="entry name" value="Ribonuclease H-like"/>
    <property type="match status" value="2"/>
</dbReference>
<keyword evidence="5" id="KW-0238">DNA-binding</keyword>
<keyword evidence="12" id="KW-1185">Reference proteome</keyword>
<dbReference type="GO" id="GO:0008296">
    <property type="term" value="F:3'-5'-DNA exonuclease activity"/>
    <property type="evidence" value="ECO:0007669"/>
    <property type="project" value="TreeGrafter"/>
</dbReference>
<dbReference type="GO" id="GO:0003887">
    <property type="term" value="F:DNA-directed DNA polymerase activity"/>
    <property type="evidence" value="ECO:0007669"/>
    <property type="project" value="UniProtKB-KW"/>
</dbReference>
<dbReference type="InterPro" id="IPR012337">
    <property type="entry name" value="RNaseH-like_sf"/>
</dbReference>
<evidence type="ECO:0000256" key="7">
    <source>
        <dbReference type="ARBA" id="ARBA00049244"/>
    </source>
</evidence>
<evidence type="ECO:0000259" key="9">
    <source>
        <dbReference type="Pfam" id="PF00136"/>
    </source>
</evidence>
<dbReference type="InterPro" id="IPR006133">
    <property type="entry name" value="DNA-dir_DNA_pol_B_exonuc"/>
</dbReference>
<dbReference type="Proteomes" id="UP000789342">
    <property type="component" value="Unassembled WGS sequence"/>
</dbReference>
<dbReference type="Pfam" id="PF03104">
    <property type="entry name" value="DNA_pol_B_exo1"/>
    <property type="match status" value="1"/>
</dbReference>
<feature type="domain" description="DNA-directed DNA polymerase family B exonuclease" evidence="10">
    <location>
        <begin position="2"/>
        <end position="61"/>
    </location>
</feature>
<dbReference type="GO" id="GO:0006287">
    <property type="term" value="P:base-excision repair, gap-filling"/>
    <property type="evidence" value="ECO:0007669"/>
    <property type="project" value="TreeGrafter"/>
</dbReference>
<reference evidence="11" key="1">
    <citation type="submission" date="2021-06" db="EMBL/GenBank/DDBJ databases">
        <authorList>
            <person name="Kallberg Y."/>
            <person name="Tangrot J."/>
            <person name="Rosling A."/>
        </authorList>
    </citation>
    <scope>NUCLEOTIDE SEQUENCE</scope>
    <source>
        <strain evidence="11">CL551</strain>
    </source>
</reference>
<dbReference type="AlphaFoldDB" id="A0A9N9NLQ7"/>
<dbReference type="GO" id="GO:0003677">
    <property type="term" value="F:DNA binding"/>
    <property type="evidence" value="ECO:0007669"/>
    <property type="project" value="UniProtKB-KW"/>
</dbReference>
<name>A0A9N9NLQ7_9GLOM</name>
<keyword evidence="2" id="KW-0808">Transferase</keyword>
<evidence type="ECO:0000256" key="4">
    <source>
        <dbReference type="ARBA" id="ARBA00022932"/>
    </source>
</evidence>
<feature type="compositionally biased region" description="Polar residues" evidence="8">
    <location>
        <begin position="195"/>
        <end position="211"/>
    </location>
</feature>
<proteinExistence type="predicted"/>
<evidence type="ECO:0000256" key="6">
    <source>
        <dbReference type="ARBA" id="ARBA00024411"/>
    </source>
</evidence>
<evidence type="ECO:0000256" key="5">
    <source>
        <dbReference type="ARBA" id="ARBA00023125"/>
    </source>
</evidence>
<comment type="caution">
    <text evidence="11">The sequence shown here is derived from an EMBL/GenBank/DDBJ whole genome shotgun (WGS) entry which is preliminary data.</text>
</comment>
<dbReference type="InterPro" id="IPR023211">
    <property type="entry name" value="DNA_pol_palm_dom_sf"/>
</dbReference>
<dbReference type="GO" id="GO:0045004">
    <property type="term" value="P:DNA replication proofreading"/>
    <property type="evidence" value="ECO:0007669"/>
    <property type="project" value="TreeGrafter"/>
</dbReference>
<keyword evidence="4" id="KW-0239">DNA-directed DNA polymerase</keyword>
<comment type="catalytic activity">
    <reaction evidence="7">
        <text>DNA(n) + a 2'-deoxyribonucleoside 5'-triphosphate = DNA(n+1) + diphosphate</text>
        <dbReference type="Rhea" id="RHEA:22508"/>
        <dbReference type="Rhea" id="RHEA-COMP:17339"/>
        <dbReference type="Rhea" id="RHEA-COMP:17340"/>
        <dbReference type="ChEBI" id="CHEBI:33019"/>
        <dbReference type="ChEBI" id="CHEBI:61560"/>
        <dbReference type="ChEBI" id="CHEBI:173112"/>
        <dbReference type="EC" id="2.7.7.7"/>
    </reaction>
</comment>
<dbReference type="GO" id="GO:0000166">
    <property type="term" value="F:nucleotide binding"/>
    <property type="evidence" value="ECO:0007669"/>
    <property type="project" value="InterPro"/>
</dbReference>
<dbReference type="SUPFAM" id="SSF56672">
    <property type="entry name" value="DNA/RNA polymerases"/>
    <property type="match status" value="1"/>
</dbReference>
<dbReference type="InterPro" id="IPR050240">
    <property type="entry name" value="DNA_pol_type-B"/>
</dbReference>
<feature type="domain" description="DNA-directed DNA polymerase family B multifunctional" evidence="9">
    <location>
        <begin position="90"/>
        <end position="198"/>
    </location>
</feature>
<evidence type="ECO:0000256" key="8">
    <source>
        <dbReference type="SAM" id="MobiDB-lite"/>
    </source>
</evidence>
<accession>A0A9N9NLQ7</accession>
<dbReference type="InterPro" id="IPR036397">
    <property type="entry name" value="RNaseH_sf"/>
</dbReference>
<organism evidence="11 12">
    <name type="scientific">Acaulospora morrowiae</name>
    <dbReference type="NCBI Taxonomy" id="94023"/>
    <lineage>
        <taxon>Eukaryota</taxon>
        <taxon>Fungi</taxon>
        <taxon>Fungi incertae sedis</taxon>
        <taxon>Mucoromycota</taxon>
        <taxon>Glomeromycotina</taxon>
        <taxon>Glomeromycetes</taxon>
        <taxon>Diversisporales</taxon>
        <taxon>Acaulosporaceae</taxon>
        <taxon>Acaulospora</taxon>
    </lineage>
</organism>
<dbReference type="InterPro" id="IPR043502">
    <property type="entry name" value="DNA/RNA_pol_sf"/>
</dbReference>
<evidence type="ECO:0000256" key="3">
    <source>
        <dbReference type="ARBA" id="ARBA00022695"/>
    </source>
</evidence>
<dbReference type="EC" id="2.7.7.7" evidence="1"/>
<sequence>IFPEAKVDPVIQIANMVTIQGENKPFIRNVFTLNSCAPIIATDVIEYYDQAEMLQAWSDFVVEDAYLPQRLMDKLMSFINYLEMARVTGVPFNYLLSRGQQIKVVSQLYRKAFEQGLVIPALKSEGMQRTDDQFEGATVIDPEKGFYNVPIVTLDFSSLYPSIMIAHNLCYTTLLDNREIENLKLKSEEDYITTPSIRESSSPERITSDNSGRFACCTQESES</sequence>
<dbReference type="Pfam" id="PF00136">
    <property type="entry name" value="DNA_pol_B"/>
    <property type="match status" value="1"/>
</dbReference>
<dbReference type="PANTHER" id="PTHR10322:SF23">
    <property type="entry name" value="DNA POLYMERASE DELTA CATALYTIC SUBUNIT"/>
    <property type="match status" value="1"/>
</dbReference>
<evidence type="ECO:0000259" key="10">
    <source>
        <dbReference type="Pfam" id="PF03104"/>
    </source>
</evidence>
<evidence type="ECO:0000313" key="11">
    <source>
        <dbReference type="EMBL" id="CAG8749643.1"/>
    </source>
</evidence>
<dbReference type="InterPro" id="IPR006134">
    <property type="entry name" value="DNA-dir_DNA_pol_B_multi_dom"/>
</dbReference>
<gene>
    <name evidence="11" type="ORF">AMORRO_LOCUS15261</name>
</gene>
<keyword evidence="3" id="KW-0548">Nucleotidyltransferase</keyword>
<dbReference type="EMBL" id="CAJVPV010034816">
    <property type="protein sequence ID" value="CAG8749643.1"/>
    <property type="molecule type" value="Genomic_DNA"/>
</dbReference>
<dbReference type="Gene3D" id="3.90.1600.10">
    <property type="entry name" value="Palm domain of DNA polymerase"/>
    <property type="match status" value="1"/>
</dbReference>
<evidence type="ECO:0000256" key="2">
    <source>
        <dbReference type="ARBA" id="ARBA00022679"/>
    </source>
</evidence>
<dbReference type="GO" id="GO:0043625">
    <property type="term" value="C:delta DNA polymerase complex"/>
    <property type="evidence" value="ECO:0007669"/>
    <property type="project" value="TreeGrafter"/>
</dbReference>
<evidence type="ECO:0000313" key="12">
    <source>
        <dbReference type="Proteomes" id="UP000789342"/>
    </source>
</evidence>